<keyword evidence="3" id="KW-0677">Repeat</keyword>
<dbReference type="EMBL" id="JAMSHJ010000003">
    <property type="protein sequence ID" value="KAI5429565.1"/>
    <property type="molecule type" value="Genomic_DNA"/>
</dbReference>
<evidence type="ECO:0000256" key="3">
    <source>
        <dbReference type="ARBA" id="ARBA00022737"/>
    </source>
</evidence>
<dbReference type="InterPro" id="IPR013210">
    <property type="entry name" value="LRR_N_plant-typ"/>
</dbReference>
<evidence type="ECO:0000256" key="4">
    <source>
        <dbReference type="SAM" id="Coils"/>
    </source>
</evidence>
<dbReference type="SMART" id="SM01274">
    <property type="entry name" value="malic"/>
    <property type="match status" value="1"/>
</dbReference>
<feature type="coiled-coil region" evidence="4">
    <location>
        <begin position="322"/>
        <end position="349"/>
    </location>
</feature>
<dbReference type="SUPFAM" id="SSF52058">
    <property type="entry name" value="L domain-like"/>
    <property type="match status" value="1"/>
</dbReference>
<keyword evidence="2" id="KW-0433">Leucine-rich repeat</keyword>
<proteinExistence type="predicted"/>
<accession>A0A9D4Y2A0</accession>
<dbReference type="PANTHER" id="PTHR23406">
    <property type="entry name" value="MALIC ENZYME-RELATED"/>
    <property type="match status" value="1"/>
</dbReference>
<keyword evidence="4" id="KW-0175">Coiled coil</keyword>
<dbReference type="Pfam" id="PF00390">
    <property type="entry name" value="malic"/>
    <property type="match status" value="1"/>
</dbReference>
<dbReference type="PRINTS" id="PR00072">
    <property type="entry name" value="MALOXRDTASE"/>
</dbReference>
<dbReference type="Proteomes" id="UP001058974">
    <property type="component" value="Chromosome 3"/>
</dbReference>
<name>A0A9D4Y2A0_PEA</name>
<dbReference type="Pfam" id="PF13855">
    <property type="entry name" value="LRR_8"/>
    <property type="match status" value="1"/>
</dbReference>
<dbReference type="Gene3D" id="3.40.50.10380">
    <property type="entry name" value="Malic enzyme, N-terminal domain"/>
    <property type="match status" value="1"/>
</dbReference>
<reference evidence="6 7" key="1">
    <citation type="journal article" date="2022" name="Nat. Genet.">
        <title>Improved pea reference genome and pan-genome highlight genomic features and evolutionary characteristics.</title>
        <authorList>
            <person name="Yang T."/>
            <person name="Liu R."/>
            <person name="Luo Y."/>
            <person name="Hu S."/>
            <person name="Wang D."/>
            <person name="Wang C."/>
            <person name="Pandey M.K."/>
            <person name="Ge S."/>
            <person name="Xu Q."/>
            <person name="Li N."/>
            <person name="Li G."/>
            <person name="Huang Y."/>
            <person name="Saxena R.K."/>
            <person name="Ji Y."/>
            <person name="Li M."/>
            <person name="Yan X."/>
            <person name="He Y."/>
            <person name="Liu Y."/>
            <person name="Wang X."/>
            <person name="Xiang C."/>
            <person name="Varshney R.K."/>
            <person name="Ding H."/>
            <person name="Gao S."/>
            <person name="Zong X."/>
        </authorList>
    </citation>
    <scope>NUCLEOTIDE SEQUENCE [LARGE SCALE GENOMIC DNA]</scope>
    <source>
        <strain evidence="6 7">cv. Zhongwan 6</strain>
    </source>
</reference>
<dbReference type="InterPro" id="IPR032675">
    <property type="entry name" value="LRR_dom_sf"/>
</dbReference>
<keyword evidence="7" id="KW-1185">Reference proteome</keyword>
<dbReference type="GO" id="GO:0006108">
    <property type="term" value="P:malate metabolic process"/>
    <property type="evidence" value="ECO:0007669"/>
    <property type="project" value="TreeGrafter"/>
</dbReference>
<dbReference type="InterPro" id="IPR037062">
    <property type="entry name" value="Malic_N_dom_sf"/>
</dbReference>
<comment type="caution">
    <text evidence="6">The sequence shown here is derived from an EMBL/GenBank/DDBJ whole genome shotgun (WGS) entry which is preliminary data.</text>
</comment>
<dbReference type="PANTHER" id="PTHR23406:SF64">
    <property type="entry name" value="NADP-DEPENDENT MALIC ENZYME 3"/>
    <property type="match status" value="1"/>
</dbReference>
<dbReference type="Gramene" id="Psat03G0422800-T1">
    <property type="protein sequence ID" value="KAI5429565.1"/>
    <property type="gene ID" value="KIW84_034228"/>
</dbReference>
<dbReference type="InterPro" id="IPR012301">
    <property type="entry name" value="Malic_N_dom"/>
</dbReference>
<dbReference type="InterPro" id="IPR001611">
    <property type="entry name" value="Leu-rich_rpt"/>
</dbReference>
<sequence length="737" mass="81319">MAYVNGSVGGGVKDLYGEDSATEDKLITPWSFSVASGCTLLRDPRYNKGLAFTEKERDAHYVRGLLPPAVYTQDLQEKRLMHNLHQYDVPLHRYIALMDLQERNERLFYKLLIDNVEELLPFVYTPIVGEACQKYGSIYRRPQGLYISLKEKGKILEVLKNWPEKTIQVIVVTDGERILGLGDLGAQGMGIPVGKLSLYTALGDRTITLGKATNPPRQCRGQMVIHIHCKMAATDIVPDLLPDSCTYDVAAGGQLHSCRYASREFLVSIVLSEREDQISSWRSMIKDIPGISCFEDMPAKFAALPKEALYSTQKEGEGTSRLKQLEVALDAAEIGKQNAETEAVLAKEKAEVLKPEIKQIELTLAVVTEERNQDRASLLTFKASIFKDTTDTLSSWISRDCCDGGWEGVQCDASTGRVNMLQIQSPDVKDSGSFMKSTLSPALGNIPDQIGNLKSLTSLQLSGNQLTRHFPLSISKLQKLWYLNVSRNGLSDPLPAIPVKGIPSLLSIDLSYNILSLGSVPDWIRSKELRDVHLARCKLKGDLPHFVRPDTLSSIDLSDNFLVDGISNFFTNMSSLQDVKLSNNQLRFDISKIKLPFGLASIDLHANHLMGSLSSSINNMTSSSLEVIDVSNNFISGHIPEFVEGSSLKVLNLGSNNLSGSIPVSISNLVELERLDISRNNILGNIPSSLGQLQNLQWLDVSINGITGQIPGSFSQITSLKHANFRTNRLCGEIPTE</sequence>
<dbReference type="Pfam" id="PF00560">
    <property type="entry name" value="LRR_1"/>
    <property type="match status" value="2"/>
</dbReference>
<evidence type="ECO:0000313" key="7">
    <source>
        <dbReference type="Proteomes" id="UP001058974"/>
    </source>
</evidence>
<evidence type="ECO:0000256" key="2">
    <source>
        <dbReference type="ARBA" id="ARBA00022614"/>
    </source>
</evidence>
<dbReference type="SUPFAM" id="SSF53223">
    <property type="entry name" value="Aminoacid dehydrogenase-like, N-terminal domain"/>
    <property type="match status" value="1"/>
</dbReference>
<dbReference type="InterPro" id="IPR001891">
    <property type="entry name" value="Malic_OxRdtase"/>
</dbReference>
<evidence type="ECO:0000313" key="6">
    <source>
        <dbReference type="EMBL" id="KAI5429565.1"/>
    </source>
</evidence>
<dbReference type="AlphaFoldDB" id="A0A9D4Y2A0"/>
<dbReference type="GO" id="GO:0004473">
    <property type="term" value="F:malate dehydrogenase (decarboxylating) (NADP+) activity"/>
    <property type="evidence" value="ECO:0007669"/>
    <property type="project" value="TreeGrafter"/>
</dbReference>
<dbReference type="FunFam" id="3.80.10.10:FF:000383">
    <property type="entry name" value="Leucine-rich repeat receptor protein kinase EMS1"/>
    <property type="match status" value="1"/>
</dbReference>
<feature type="domain" description="Malic enzyme N-terminal" evidence="5">
    <location>
        <begin position="101"/>
        <end position="220"/>
    </location>
</feature>
<dbReference type="Gene3D" id="3.80.10.10">
    <property type="entry name" value="Ribonuclease Inhibitor"/>
    <property type="match status" value="2"/>
</dbReference>
<evidence type="ECO:0000259" key="5">
    <source>
        <dbReference type="SMART" id="SM01274"/>
    </source>
</evidence>
<dbReference type="Pfam" id="PF08263">
    <property type="entry name" value="LRRNT_2"/>
    <property type="match status" value="1"/>
</dbReference>
<comment type="cofactor">
    <cofactor evidence="1">
        <name>Mg(2+)</name>
        <dbReference type="ChEBI" id="CHEBI:18420"/>
    </cofactor>
</comment>
<organism evidence="6 7">
    <name type="scientific">Pisum sativum</name>
    <name type="common">Garden pea</name>
    <name type="synonym">Lathyrus oleraceus</name>
    <dbReference type="NCBI Taxonomy" id="3888"/>
    <lineage>
        <taxon>Eukaryota</taxon>
        <taxon>Viridiplantae</taxon>
        <taxon>Streptophyta</taxon>
        <taxon>Embryophyta</taxon>
        <taxon>Tracheophyta</taxon>
        <taxon>Spermatophyta</taxon>
        <taxon>Magnoliopsida</taxon>
        <taxon>eudicotyledons</taxon>
        <taxon>Gunneridae</taxon>
        <taxon>Pentapetalae</taxon>
        <taxon>rosids</taxon>
        <taxon>fabids</taxon>
        <taxon>Fabales</taxon>
        <taxon>Fabaceae</taxon>
        <taxon>Papilionoideae</taxon>
        <taxon>50 kb inversion clade</taxon>
        <taxon>NPAAA clade</taxon>
        <taxon>Hologalegina</taxon>
        <taxon>IRL clade</taxon>
        <taxon>Fabeae</taxon>
        <taxon>Lathyrus</taxon>
    </lineage>
</organism>
<protein>
    <submittedName>
        <fullName evidence="6">NADP-dependent malic enzyme</fullName>
    </submittedName>
</protein>
<gene>
    <name evidence="6" type="ORF">KIW84_034228</name>
</gene>
<evidence type="ECO:0000256" key="1">
    <source>
        <dbReference type="ARBA" id="ARBA00001946"/>
    </source>
</evidence>
<dbReference type="GO" id="GO:0009507">
    <property type="term" value="C:chloroplast"/>
    <property type="evidence" value="ECO:0007669"/>
    <property type="project" value="TreeGrafter"/>
</dbReference>
<dbReference type="InterPro" id="IPR046346">
    <property type="entry name" value="Aminoacid_DH-like_N_sf"/>
</dbReference>